<evidence type="ECO:0000256" key="1">
    <source>
        <dbReference type="ARBA" id="ARBA00022553"/>
    </source>
</evidence>
<keyword evidence="3 5" id="KW-0238">DNA-binding</keyword>
<dbReference type="Gene3D" id="6.10.250.690">
    <property type="match status" value="1"/>
</dbReference>
<dbReference type="InterPro" id="IPR011006">
    <property type="entry name" value="CheY-like_superfamily"/>
</dbReference>
<accession>A0A0H3CD95</accession>
<keyword evidence="1 4" id="KW-0597">Phosphoprotein</keyword>
<keyword evidence="10" id="KW-1185">Reference proteome</keyword>
<evidence type="ECO:0000256" key="3">
    <source>
        <dbReference type="ARBA" id="ARBA00023125"/>
    </source>
</evidence>
<dbReference type="GeneID" id="7332431"/>
<dbReference type="RefSeq" id="YP_002518807.2">
    <property type="nucleotide sequence ID" value="NC_011916.1"/>
</dbReference>
<dbReference type="CDD" id="cd00383">
    <property type="entry name" value="trans_reg_C"/>
    <property type="match status" value="1"/>
</dbReference>
<dbReference type="Gene3D" id="3.40.50.2300">
    <property type="match status" value="1"/>
</dbReference>
<dbReference type="HOGENOM" id="CLU_000445_30_0_5"/>
<dbReference type="PROSITE" id="PS50110">
    <property type="entry name" value="RESPONSE_REGULATORY"/>
    <property type="match status" value="1"/>
</dbReference>
<feature type="domain" description="Response regulatory" evidence="7">
    <location>
        <begin position="36"/>
        <end position="151"/>
    </location>
</feature>
<dbReference type="SMART" id="SM00862">
    <property type="entry name" value="Trans_reg_C"/>
    <property type="match status" value="1"/>
</dbReference>
<dbReference type="PATRIC" id="fig|565050.3.peg.3349"/>
<dbReference type="PANTHER" id="PTHR48111">
    <property type="entry name" value="REGULATOR OF RPOS"/>
    <property type="match status" value="1"/>
</dbReference>
<feature type="compositionally biased region" description="Low complexity" evidence="6">
    <location>
        <begin position="17"/>
        <end position="29"/>
    </location>
</feature>
<dbReference type="GO" id="GO:0000156">
    <property type="term" value="F:phosphorelay response regulator activity"/>
    <property type="evidence" value="ECO:0007669"/>
    <property type="project" value="TreeGrafter"/>
</dbReference>
<dbReference type="GO" id="GO:0032993">
    <property type="term" value="C:protein-DNA complex"/>
    <property type="evidence" value="ECO:0007669"/>
    <property type="project" value="TreeGrafter"/>
</dbReference>
<dbReference type="SUPFAM" id="SSF52172">
    <property type="entry name" value="CheY-like"/>
    <property type="match status" value="1"/>
</dbReference>
<dbReference type="InterPro" id="IPR036388">
    <property type="entry name" value="WH-like_DNA-bd_sf"/>
</dbReference>
<dbReference type="InterPro" id="IPR039420">
    <property type="entry name" value="WalR-like"/>
</dbReference>
<evidence type="ECO:0000256" key="2">
    <source>
        <dbReference type="ARBA" id="ARBA00023012"/>
    </source>
</evidence>
<dbReference type="AlphaFoldDB" id="A0A0H3CD95"/>
<dbReference type="GO" id="GO:0006355">
    <property type="term" value="P:regulation of DNA-templated transcription"/>
    <property type="evidence" value="ECO:0007669"/>
    <property type="project" value="InterPro"/>
</dbReference>
<dbReference type="InterPro" id="IPR016032">
    <property type="entry name" value="Sig_transdc_resp-reg_C-effctor"/>
</dbReference>
<name>A0A0H3CD95_CAUVN</name>
<evidence type="ECO:0000256" key="6">
    <source>
        <dbReference type="SAM" id="MobiDB-lite"/>
    </source>
</evidence>
<proteinExistence type="predicted"/>
<dbReference type="Gene3D" id="1.10.10.10">
    <property type="entry name" value="Winged helix-like DNA-binding domain superfamily/Winged helix DNA-binding domain"/>
    <property type="match status" value="1"/>
</dbReference>
<evidence type="ECO:0000259" key="8">
    <source>
        <dbReference type="PROSITE" id="PS51755"/>
    </source>
</evidence>
<dbReference type="SUPFAM" id="SSF46894">
    <property type="entry name" value="C-terminal effector domain of the bipartite response regulators"/>
    <property type="match status" value="1"/>
</dbReference>
<dbReference type="PANTHER" id="PTHR48111:SF40">
    <property type="entry name" value="PHOSPHATE REGULON TRANSCRIPTIONAL REGULATORY PROTEIN PHOB"/>
    <property type="match status" value="1"/>
</dbReference>
<dbReference type="CDD" id="cd17574">
    <property type="entry name" value="REC_OmpR"/>
    <property type="match status" value="1"/>
</dbReference>
<dbReference type="InterPro" id="IPR001789">
    <property type="entry name" value="Sig_transdc_resp-reg_receiver"/>
</dbReference>
<feature type="DNA-binding region" description="OmpR/PhoB-type" evidence="5">
    <location>
        <begin position="161"/>
        <end position="260"/>
    </location>
</feature>
<dbReference type="Pfam" id="PF00486">
    <property type="entry name" value="Trans_reg_C"/>
    <property type="match status" value="1"/>
</dbReference>
<evidence type="ECO:0000256" key="5">
    <source>
        <dbReference type="PROSITE-ProRule" id="PRU01091"/>
    </source>
</evidence>
<protein>
    <submittedName>
        <fullName evidence="9">Two-component response regulator</fullName>
    </submittedName>
</protein>
<dbReference type="KEGG" id="ccs:CCNA_03434"/>
<evidence type="ECO:0000259" key="7">
    <source>
        <dbReference type="PROSITE" id="PS50110"/>
    </source>
</evidence>
<gene>
    <name evidence="9" type="ordered locus">CCNA_03434</name>
</gene>
<dbReference type="Proteomes" id="UP000001364">
    <property type="component" value="Chromosome"/>
</dbReference>
<feature type="domain" description="OmpR/PhoB-type" evidence="8">
    <location>
        <begin position="161"/>
        <end position="260"/>
    </location>
</feature>
<feature type="modified residue" description="4-aspartylphosphate" evidence="4">
    <location>
        <position position="85"/>
    </location>
</feature>
<dbReference type="RefSeq" id="WP_024265940.1">
    <property type="nucleotide sequence ID" value="NC_011916.1"/>
</dbReference>
<dbReference type="SMART" id="SM00448">
    <property type="entry name" value="REC"/>
    <property type="match status" value="1"/>
</dbReference>
<evidence type="ECO:0000256" key="4">
    <source>
        <dbReference type="PROSITE-ProRule" id="PRU00169"/>
    </source>
</evidence>
<evidence type="ECO:0000313" key="9">
    <source>
        <dbReference type="EMBL" id="ACL96899.2"/>
    </source>
</evidence>
<dbReference type="OrthoDB" id="9802426at2"/>
<dbReference type="PROSITE" id="PS51755">
    <property type="entry name" value="OMPR_PHOB"/>
    <property type="match status" value="1"/>
</dbReference>
<feature type="region of interest" description="Disordered" evidence="6">
    <location>
        <begin position="1"/>
        <end position="29"/>
    </location>
</feature>
<keyword evidence="2" id="KW-0902">Two-component regulatory system</keyword>
<dbReference type="EMBL" id="CP001340">
    <property type="protein sequence ID" value="ACL96899.2"/>
    <property type="molecule type" value="Genomic_DNA"/>
</dbReference>
<dbReference type="GO" id="GO:0005829">
    <property type="term" value="C:cytosol"/>
    <property type="evidence" value="ECO:0007669"/>
    <property type="project" value="TreeGrafter"/>
</dbReference>
<dbReference type="GO" id="GO:0000976">
    <property type="term" value="F:transcription cis-regulatory region binding"/>
    <property type="evidence" value="ECO:0007669"/>
    <property type="project" value="TreeGrafter"/>
</dbReference>
<reference evidence="9 10" key="1">
    <citation type="journal article" date="2010" name="J. Bacteriol.">
        <title>The genetic basis of laboratory adaptation in Caulobacter crescentus.</title>
        <authorList>
            <person name="Marks M.E."/>
            <person name="Castro-Rojas C.M."/>
            <person name="Teiling C."/>
            <person name="Du L."/>
            <person name="Kapatral V."/>
            <person name="Walunas T.L."/>
            <person name="Crosson S."/>
        </authorList>
    </citation>
    <scope>NUCLEOTIDE SEQUENCE [LARGE SCALE GENOMIC DNA]</scope>
    <source>
        <strain evidence="10">NA1000 / CB15N</strain>
    </source>
</reference>
<dbReference type="InterPro" id="IPR001867">
    <property type="entry name" value="OmpR/PhoB-type_DNA-bd"/>
</dbReference>
<organism evidence="9 10">
    <name type="scientific">Caulobacter vibrioides (strain NA1000 / CB15N)</name>
    <name type="common">Caulobacter crescentus</name>
    <dbReference type="NCBI Taxonomy" id="565050"/>
    <lineage>
        <taxon>Bacteria</taxon>
        <taxon>Pseudomonadati</taxon>
        <taxon>Pseudomonadota</taxon>
        <taxon>Alphaproteobacteria</taxon>
        <taxon>Caulobacterales</taxon>
        <taxon>Caulobacteraceae</taxon>
        <taxon>Caulobacter</taxon>
    </lineage>
</organism>
<evidence type="ECO:0000313" key="10">
    <source>
        <dbReference type="Proteomes" id="UP000001364"/>
    </source>
</evidence>
<sequence>MNSWTPACRPTDRESPAARSAPPRDAPLPSLSELMKVALLDDDQSHNALVASVLEPAGFVCTSFTTPSRLLAELRKQTFDLIILDWNMPELSGVETLKLLREDPATAPPVLLLTSRSVEADLVEGLNAGADDYIVKPLQPQVLLARVNAVVRRIHRPASQPQTEQYGHYRLDPGAQTASWNGQVEALTPKEFQLASLLFSNLSRPLSREYLLRRIWGQRPDLETRTLDAHVSRLRSKLHLRPSNGFRLSTVYGFGYRLEACDPDTAGGGD</sequence>
<dbReference type="Pfam" id="PF00072">
    <property type="entry name" value="Response_reg"/>
    <property type="match status" value="1"/>
</dbReference>